<dbReference type="GO" id="GO:0046930">
    <property type="term" value="C:pore complex"/>
    <property type="evidence" value="ECO:0007669"/>
    <property type="project" value="UniProtKB-KW"/>
</dbReference>
<evidence type="ECO:0000256" key="4">
    <source>
        <dbReference type="ARBA" id="ARBA00022692"/>
    </source>
</evidence>
<comment type="function">
    <text evidence="10">Forms passive diffusion pores that allow small molecular weight hydrophilic materials across the outer membrane.</text>
</comment>
<keyword evidence="4 10" id="KW-0812">Transmembrane</keyword>
<keyword evidence="3 10" id="KW-1134">Transmembrane beta strand</keyword>
<evidence type="ECO:0000256" key="10">
    <source>
        <dbReference type="RuleBase" id="RU364005"/>
    </source>
</evidence>
<organism evidence="11 12">
    <name type="scientific">Pseudaminobacter soli</name>
    <name type="common">ex Li et al. 2025</name>
    <dbReference type="NCBI Taxonomy" id="1295366"/>
    <lineage>
        <taxon>Bacteria</taxon>
        <taxon>Pseudomonadati</taxon>
        <taxon>Pseudomonadota</taxon>
        <taxon>Alphaproteobacteria</taxon>
        <taxon>Hyphomicrobiales</taxon>
        <taxon>Phyllobacteriaceae</taxon>
        <taxon>Pseudaminobacter</taxon>
    </lineage>
</organism>
<feature type="signal peptide" evidence="10">
    <location>
        <begin position="1"/>
        <end position="22"/>
    </location>
</feature>
<dbReference type="AlphaFoldDB" id="A0A2P7S4K1"/>
<evidence type="ECO:0000256" key="1">
    <source>
        <dbReference type="ARBA" id="ARBA00009521"/>
    </source>
</evidence>
<dbReference type="SUPFAM" id="SSF56935">
    <property type="entry name" value="Porins"/>
    <property type="match status" value="1"/>
</dbReference>
<evidence type="ECO:0000313" key="12">
    <source>
        <dbReference type="Proteomes" id="UP000240653"/>
    </source>
</evidence>
<keyword evidence="12" id="KW-1185">Reference proteome</keyword>
<dbReference type="Pfam" id="PF02530">
    <property type="entry name" value="Porin_2"/>
    <property type="match status" value="1"/>
</dbReference>
<keyword evidence="6 10" id="KW-0406">Ion transport</keyword>
<evidence type="ECO:0000256" key="6">
    <source>
        <dbReference type="ARBA" id="ARBA00023065"/>
    </source>
</evidence>
<evidence type="ECO:0000256" key="8">
    <source>
        <dbReference type="ARBA" id="ARBA00023136"/>
    </source>
</evidence>
<keyword evidence="8 10" id="KW-0472">Membrane</keyword>
<protein>
    <recommendedName>
        <fullName evidence="10">Porin</fullName>
    </recommendedName>
</protein>
<evidence type="ECO:0000313" key="11">
    <source>
        <dbReference type="EMBL" id="PSJ57397.1"/>
    </source>
</evidence>
<name>A0A2P7S4K1_9HYPH</name>
<evidence type="ECO:0000256" key="3">
    <source>
        <dbReference type="ARBA" id="ARBA00022452"/>
    </source>
</evidence>
<keyword evidence="2 10" id="KW-0813">Transport</keyword>
<dbReference type="RefSeq" id="WP_106726299.1">
    <property type="nucleotide sequence ID" value="NZ_PXYL01000014.1"/>
</dbReference>
<keyword evidence="5 10" id="KW-0732">Signal</keyword>
<reference evidence="11 12" key="1">
    <citation type="submission" date="2018-03" db="EMBL/GenBank/DDBJ databases">
        <title>The draft genome of Mesorhizobium soli JCM 19897.</title>
        <authorList>
            <person name="Li L."/>
            <person name="Liu L."/>
            <person name="Liang L."/>
            <person name="Wang T."/>
            <person name="Zhang X."/>
        </authorList>
    </citation>
    <scope>NUCLEOTIDE SEQUENCE [LARGE SCALE GENOMIC DNA]</scope>
    <source>
        <strain evidence="11 12">JCM 19897</strain>
    </source>
</reference>
<dbReference type="GO" id="GO:0015288">
    <property type="term" value="F:porin activity"/>
    <property type="evidence" value="ECO:0007669"/>
    <property type="project" value="UniProtKB-KW"/>
</dbReference>
<dbReference type="OrthoDB" id="7801681at2"/>
<dbReference type="InterPro" id="IPR003684">
    <property type="entry name" value="Porin_alphabac"/>
</dbReference>
<evidence type="ECO:0000256" key="2">
    <source>
        <dbReference type="ARBA" id="ARBA00022448"/>
    </source>
</evidence>
<comment type="similarity">
    <text evidence="1 10">Belongs to the alphaproteobacteria porin family.</text>
</comment>
<dbReference type="GO" id="GO:0006811">
    <property type="term" value="P:monoatomic ion transport"/>
    <property type="evidence" value="ECO:0007669"/>
    <property type="project" value="UniProtKB-KW"/>
</dbReference>
<feature type="chain" id="PRO_5015022140" description="Porin" evidence="10">
    <location>
        <begin position="23"/>
        <end position="433"/>
    </location>
</feature>
<comment type="domain">
    <text evidence="10">Consists of 16-stranded beta-barrel sheets, with large surface-exposed loops, that form a transmembrane pore at the center of each barrel. The pore is partially ocluded by a peptide loop that folds into the pore lumen.</text>
</comment>
<proteinExistence type="inferred from homology"/>
<keyword evidence="7 10" id="KW-0626">Porin</keyword>
<accession>A0A2P7S4K1</accession>
<dbReference type="GO" id="GO:0009279">
    <property type="term" value="C:cell outer membrane"/>
    <property type="evidence" value="ECO:0007669"/>
    <property type="project" value="UniProtKB-SubCell"/>
</dbReference>
<evidence type="ECO:0000256" key="5">
    <source>
        <dbReference type="ARBA" id="ARBA00022729"/>
    </source>
</evidence>
<gene>
    <name evidence="11" type="ORF">C7I85_22700</name>
</gene>
<dbReference type="Proteomes" id="UP000240653">
    <property type="component" value="Unassembled WGS sequence"/>
</dbReference>
<comment type="subcellular location">
    <subcellularLocation>
        <location evidence="10">Cell outer membrane</location>
        <topology evidence="10">Multi-pass membrane protein</topology>
    </subcellularLocation>
</comment>
<dbReference type="EMBL" id="PXYL01000014">
    <property type="protein sequence ID" value="PSJ57397.1"/>
    <property type="molecule type" value="Genomic_DNA"/>
</dbReference>
<evidence type="ECO:0000256" key="9">
    <source>
        <dbReference type="ARBA" id="ARBA00023237"/>
    </source>
</evidence>
<evidence type="ECO:0000256" key="7">
    <source>
        <dbReference type="ARBA" id="ARBA00023114"/>
    </source>
</evidence>
<keyword evidence="9 10" id="KW-0998">Cell outer membrane</keyword>
<sequence>MNIKSLLLGSAAALVAVSGARAADAVVVAEPEPVEYVRICDVYGAGFYYIPGTETCLKVGGYVRFEMGVGKGPYGGRLDLLDREDFIKNHENKDEVGLIDVRTRDSYRLRARYALQMDARSETELGTLRAYTQINFDWNNPRHNLFRDVLDANGNVVVINGIPQTQNIGGALASTNDMGINHAFIELGGFRVGKTDSLYATMTGYAGGVIADDLIPYANYDTHQVAYTYTGGNGFSAAISLEEGNDGAYGFTGFNPFTGTVDVGDSINETLDSYAPHVIAGAAWTQAWGGISGVVGYDAVYQEWGGKVRVDWNATDALSLWAMVGGGSLRDRNRDGFDPSTNVPVTRNWVKPWGGKWAVWGGGTYKFNPKASGNLQVSWSQNKDVAVAANVAYELVPGFVITPEVNYLKIHDDITHDKIASEWAGILRFQRSF</sequence>
<comment type="caution">
    <text evidence="11">The sequence shown here is derived from an EMBL/GenBank/DDBJ whole genome shotgun (WGS) entry which is preliminary data.</text>
</comment>